<evidence type="ECO:0000259" key="3">
    <source>
        <dbReference type="Pfam" id="PF00296"/>
    </source>
</evidence>
<dbReference type="SUPFAM" id="SSF51679">
    <property type="entry name" value="Bacterial luciferase-like"/>
    <property type="match status" value="1"/>
</dbReference>
<dbReference type="InterPro" id="IPR036661">
    <property type="entry name" value="Luciferase-like_sf"/>
</dbReference>
<dbReference type="EMBL" id="UINC01034137">
    <property type="protein sequence ID" value="SVB24510.1"/>
    <property type="molecule type" value="Genomic_DNA"/>
</dbReference>
<sequence length="342" mass="37778">MQYGVVLPIQGIGQSLGDFLGELITEAQVAEESGFDSVFLPEFHQAKNGAVVSPTVIGAAILQATSTLRFGTALLAAPLHHPIRIAEDALMLDWLSSGRFILGLGAGHQIMDFVAYGVDHGTRTEQFEEILHILGLCFSGEPFSHDGDFFQIKAEITPRPYSKPRPPIWLGGHGAAGIDRAARLGDLWLADPQRHIEVVAELAENYRERCDVHATTPAVGMFREAWIANDQESVVKEWADSVVAVHRLYYNVGAYRPQFEAWATVPLPRSELTFDLLSPGRFLVGDGELLRHTVEQWRNLTGVQYLALRFRHPKGPSHEATCEALRRFGEEVISATSGSEEE</sequence>
<name>A0A382CEP9_9ZZZZ</name>
<protein>
    <recommendedName>
        <fullName evidence="3">Luciferase-like domain-containing protein</fullName>
    </recommendedName>
</protein>
<organism evidence="4">
    <name type="scientific">marine metagenome</name>
    <dbReference type="NCBI Taxonomy" id="408172"/>
    <lineage>
        <taxon>unclassified sequences</taxon>
        <taxon>metagenomes</taxon>
        <taxon>ecological metagenomes</taxon>
    </lineage>
</organism>
<evidence type="ECO:0000313" key="4">
    <source>
        <dbReference type="EMBL" id="SVB24510.1"/>
    </source>
</evidence>
<dbReference type="AlphaFoldDB" id="A0A382CEP9"/>
<proteinExistence type="predicted"/>
<dbReference type="PANTHER" id="PTHR30137:SF8">
    <property type="entry name" value="BLR5498 PROTEIN"/>
    <property type="match status" value="1"/>
</dbReference>
<feature type="domain" description="Luciferase-like" evidence="3">
    <location>
        <begin position="1"/>
        <end position="265"/>
    </location>
</feature>
<keyword evidence="1" id="KW-0560">Oxidoreductase</keyword>
<dbReference type="Gene3D" id="3.20.20.30">
    <property type="entry name" value="Luciferase-like domain"/>
    <property type="match status" value="1"/>
</dbReference>
<evidence type="ECO:0000256" key="1">
    <source>
        <dbReference type="ARBA" id="ARBA00023002"/>
    </source>
</evidence>
<dbReference type="GO" id="GO:0004497">
    <property type="term" value="F:monooxygenase activity"/>
    <property type="evidence" value="ECO:0007669"/>
    <property type="project" value="UniProtKB-KW"/>
</dbReference>
<dbReference type="GO" id="GO:0005829">
    <property type="term" value="C:cytosol"/>
    <property type="evidence" value="ECO:0007669"/>
    <property type="project" value="TreeGrafter"/>
</dbReference>
<dbReference type="InterPro" id="IPR050766">
    <property type="entry name" value="Bact_Lucif_Oxidored"/>
</dbReference>
<dbReference type="GO" id="GO:0016705">
    <property type="term" value="F:oxidoreductase activity, acting on paired donors, with incorporation or reduction of molecular oxygen"/>
    <property type="evidence" value="ECO:0007669"/>
    <property type="project" value="InterPro"/>
</dbReference>
<keyword evidence="2" id="KW-0503">Monooxygenase</keyword>
<evidence type="ECO:0000256" key="2">
    <source>
        <dbReference type="ARBA" id="ARBA00023033"/>
    </source>
</evidence>
<dbReference type="InterPro" id="IPR011251">
    <property type="entry name" value="Luciferase-like_dom"/>
</dbReference>
<accession>A0A382CEP9</accession>
<reference evidence="4" key="1">
    <citation type="submission" date="2018-05" db="EMBL/GenBank/DDBJ databases">
        <authorList>
            <person name="Lanie J.A."/>
            <person name="Ng W.-L."/>
            <person name="Kazmierczak K.M."/>
            <person name="Andrzejewski T.M."/>
            <person name="Davidsen T.M."/>
            <person name="Wayne K.J."/>
            <person name="Tettelin H."/>
            <person name="Glass J.I."/>
            <person name="Rusch D."/>
            <person name="Podicherti R."/>
            <person name="Tsui H.-C.T."/>
            <person name="Winkler M.E."/>
        </authorList>
    </citation>
    <scope>NUCLEOTIDE SEQUENCE</scope>
</reference>
<dbReference type="PANTHER" id="PTHR30137">
    <property type="entry name" value="LUCIFERASE-LIKE MONOOXYGENASE"/>
    <property type="match status" value="1"/>
</dbReference>
<gene>
    <name evidence="4" type="ORF">METZ01_LOCUS177364</name>
</gene>
<dbReference type="Pfam" id="PF00296">
    <property type="entry name" value="Bac_luciferase"/>
    <property type="match status" value="1"/>
</dbReference>